<feature type="non-terminal residue" evidence="1">
    <location>
        <position position="221"/>
    </location>
</feature>
<evidence type="ECO:0000313" key="1">
    <source>
        <dbReference type="EMBL" id="KAI0041037.1"/>
    </source>
</evidence>
<dbReference type="Proteomes" id="UP000814033">
    <property type="component" value="Unassembled WGS sequence"/>
</dbReference>
<reference evidence="1" key="1">
    <citation type="submission" date="2021-02" db="EMBL/GenBank/DDBJ databases">
        <authorList>
            <consortium name="DOE Joint Genome Institute"/>
            <person name="Ahrendt S."/>
            <person name="Looney B.P."/>
            <person name="Miyauchi S."/>
            <person name="Morin E."/>
            <person name="Drula E."/>
            <person name="Courty P.E."/>
            <person name="Chicoki N."/>
            <person name="Fauchery L."/>
            <person name="Kohler A."/>
            <person name="Kuo A."/>
            <person name="Labutti K."/>
            <person name="Pangilinan J."/>
            <person name="Lipzen A."/>
            <person name="Riley R."/>
            <person name="Andreopoulos W."/>
            <person name="He G."/>
            <person name="Johnson J."/>
            <person name="Barry K.W."/>
            <person name="Grigoriev I.V."/>
            <person name="Nagy L."/>
            <person name="Hibbett D."/>
            <person name="Henrissat B."/>
            <person name="Matheny P.B."/>
            <person name="Labbe J."/>
            <person name="Martin F."/>
        </authorList>
    </citation>
    <scope>NUCLEOTIDE SEQUENCE</scope>
    <source>
        <strain evidence="1">FP105234-sp</strain>
    </source>
</reference>
<sequence>MRPPLIDNEIYQSAPSIDFPGGLTPLEKWWVEHREWLQECGYTLRRRYQADWTPSWKPEQFFLFFEDGTLIMDATRSSDGLHVAIKRVCVNAASEEVDVYQRMISEPISSDPRNRTVPLLDILQVPDGSGDRLLVMPLLRPFDNPAFETFGEAVAFFTQIFEAIQLMHDHRMAHRDCTYNNIMLDPSGMFSVPFHPASINRRRNWKRNLPHLTRTQRPPRY</sequence>
<name>A0ACB8RB32_9AGAM</name>
<comment type="caution">
    <text evidence="1">The sequence shown here is derived from an EMBL/GenBank/DDBJ whole genome shotgun (WGS) entry which is preliminary data.</text>
</comment>
<protein>
    <submittedName>
        <fullName evidence="1">Uncharacterized protein</fullName>
    </submittedName>
</protein>
<organism evidence="1 2">
    <name type="scientific">Auriscalpium vulgare</name>
    <dbReference type="NCBI Taxonomy" id="40419"/>
    <lineage>
        <taxon>Eukaryota</taxon>
        <taxon>Fungi</taxon>
        <taxon>Dikarya</taxon>
        <taxon>Basidiomycota</taxon>
        <taxon>Agaricomycotina</taxon>
        <taxon>Agaricomycetes</taxon>
        <taxon>Russulales</taxon>
        <taxon>Auriscalpiaceae</taxon>
        <taxon>Auriscalpium</taxon>
    </lineage>
</organism>
<evidence type="ECO:0000313" key="2">
    <source>
        <dbReference type="Proteomes" id="UP000814033"/>
    </source>
</evidence>
<proteinExistence type="predicted"/>
<accession>A0ACB8RB32</accession>
<dbReference type="EMBL" id="MU276149">
    <property type="protein sequence ID" value="KAI0041037.1"/>
    <property type="molecule type" value="Genomic_DNA"/>
</dbReference>
<keyword evidence="2" id="KW-1185">Reference proteome</keyword>
<reference evidence="1" key="2">
    <citation type="journal article" date="2022" name="New Phytol.">
        <title>Evolutionary transition to the ectomycorrhizal habit in the genomes of a hyperdiverse lineage of mushroom-forming fungi.</title>
        <authorList>
            <person name="Looney B."/>
            <person name="Miyauchi S."/>
            <person name="Morin E."/>
            <person name="Drula E."/>
            <person name="Courty P.E."/>
            <person name="Kohler A."/>
            <person name="Kuo A."/>
            <person name="LaButti K."/>
            <person name="Pangilinan J."/>
            <person name="Lipzen A."/>
            <person name="Riley R."/>
            <person name="Andreopoulos W."/>
            <person name="He G."/>
            <person name="Johnson J."/>
            <person name="Nolan M."/>
            <person name="Tritt A."/>
            <person name="Barry K.W."/>
            <person name="Grigoriev I.V."/>
            <person name="Nagy L.G."/>
            <person name="Hibbett D."/>
            <person name="Henrissat B."/>
            <person name="Matheny P.B."/>
            <person name="Labbe J."/>
            <person name="Martin F.M."/>
        </authorList>
    </citation>
    <scope>NUCLEOTIDE SEQUENCE</scope>
    <source>
        <strain evidence="1">FP105234-sp</strain>
    </source>
</reference>
<gene>
    <name evidence="1" type="ORF">FA95DRAFT_1501981</name>
</gene>